<name>A0A7W7CB30_9PSEU</name>
<dbReference type="Pfam" id="PF00561">
    <property type="entry name" value="Abhydrolase_1"/>
    <property type="match status" value="1"/>
</dbReference>
<dbReference type="PANTHER" id="PTHR43798:SF33">
    <property type="entry name" value="HYDROLASE, PUTATIVE (AFU_ORTHOLOGUE AFUA_2G14860)-RELATED"/>
    <property type="match status" value="1"/>
</dbReference>
<dbReference type="RefSeq" id="WP_185003760.1">
    <property type="nucleotide sequence ID" value="NZ_BAAAUI010000044.1"/>
</dbReference>
<feature type="signal peptide" evidence="1">
    <location>
        <begin position="1"/>
        <end position="24"/>
    </location>
</feature>
<keyword evidence="4" id="KW-1185">Reference proteome</keyword>
<dbReference type="EMBL" id="JACHMH010000001">
    <property type="protein sequence ID" value="MBB4677864.1"/>
    <property type="molecule type" value="Genomic_DNA"/>
</dbReference>
<evidence type="ECO:0000313" key="3">
    <source>
        <dbReference type="EMBL" id="MBB4677864.1"/>
    </source>
</evidence>
<dbReference type="InterPro" id="IPR000073">
    <property type="entry name" value="AB_hydrolase_1"/>
</dbReference>
<dbReference type="PRINTS" id="PR00111">
    <property type="entry name" value="ABHYDROLASE"/>
</dbReference>
<keyword evidence="1" id="KW-0732">Signal</keyword>
<dbReference type="GO" id="GO:0003824">
    <property type="term" value="F:catalytic activity"/>
    <property type="evidence" value="ECO:0007669"/>
    <property type="project" value="UniProtKB-ARBA"/>
</dbReference>
<dbReference type="Proteomes" id="UP000533598">
    <property type="component" value="Unassembled WGS sequence"/>
</dbReference>
<dbReference type="GO" id="GO:0016020">
    <property type="term" value="C:membrane"/>
    <property type="evidence" value="ECO:0007669"/>
    <property type="project" value="TreeGrafter"/>
</dbReference>
<dbReference type="SUPFAM" id="SSF53474">
    <property type="entry name" value="alpha/beta-Hydrolases"/>
    <property type="match status" value="1"/>
</dbReference>
<proteinExistence type="predicted"/>
<protein>
    <submittedName>
        <fullName evidence="3">Pimeloyl-ACP methyl ester carboxylesterase</fullName>
    </submittedName>
</protein>
<comment type="caution">
    <text evidence="3">The sequence shown here is derived from an EMBL/GenBank/DDBJ whole genome shotgun (WGS) entry which is preliminary data.</text>
</comment>
<dbReference type="InterPro" id="IPR050266">
    <property type="entry name" value="AB_hydrolase_sf"/>
</dbReference>
<dbReference type="Gene3D" id="3.40.50.1820">
    <property type="entry name" value="alpha/beta hydrolase"/>
    <property type="match status" value="1"/>
</dbReference>
<dbReference type="InterPro" id="IPR029058">
    <property type="entry name" value="AB_hydrolase_fold"/>
</dbReference>
<dbReference type="AlphaFoldDB" id="A0A7W7CB30"/>
<feature type="chain" id="PRO_5031296271" evidence="1">
    <location>
        <begin position="25"/>
        <end position="291"/>
    </location>
</feature>
<sequence>MRKIIAAVTAATLLAAGAAQPVAAEPVAGPGRGHYVEVNGLRSYYEVHGHGRGVPLVLLHGAFSATGTSFAEVLPRLARGRKIISVELQGHGHTADIDRPLTLPGMADDTAALLRAIGVPQADVFGYSMGAGVALSLALRHPGQVRKAVLASVAYTLDGMHPGMVESMENLKPENLMQSPYYAEYVRIAPRPQDFPRLVEKVKNYLRAFPRITPEQLRAMTSPVLLIAADSDIIRLAHTVELFTHFGGGVNGDVTGLPKSRLAVLPATKHTTVTSQPALLFPLIPDFLGAP</sequence>
<organism evidence="3 4">
    <name type="scientific">Crossiella cryophila</name>
    <dbReference type="NCBI Taxonomy" id="43355"/>
    <lineage>
        <taxon>Bacteria</taxon>
        <taxon>Bacillati</taxon>
        <taxon>Actinomycetota</taxon>
        <taxon>Actinomycetes</taxon>
        <taxon>Pseudonocardiales</taxon>
        <taxon>Pseudonocardiaceae</taxon>
        <taxon>Crossiella</taxon>
    </lineage>
</organism>
<accession>A0A7W7CB30</accession>
<dbReference type="PANTHER" id="PTHR43798">
    <property type="entry name" value="MONOACYLGLYCEROL LIPASE"/>
    <property type="match status" value="1"/>
</dbReference>
<evidence type="ECO:0000313" key="4">
    <source>
        <dbReference type="Proteomes" id="UP000533598"/>
    </source>
</evidence>
<reference evidence="3 4" key="1">
    <citation type="submission" date="2020-08" db="EMBL/GenBank/DDBJ databases">
        <title>Sequencing the genomes of 1000 actinobacteria strains.</title>
        <authorList>
            <person name="Klenk H.-P."/>
        </authorList>
    </citation>
    <scope>NUCLEOTIDE SEQUENCE [LARGE SCALE GENOMIC DNA]</scope>
    <source>
        <strain evidence="3 4">DSM 44230</strain>
    </source>
</reference>
<gene>
    <name evidence="3" type="ORF">HNR67_003982</name>
</gene>
<feature type="domain" description="AB hydrolase-1" evidence="2">
    <location>
        <begin position="55"/>
        <end position="207"/>
    </location>
</feature>
<evidence type="ECO:0000256" key="1">
    <source>
        <dbReference type="SAM" id="SignalP"/>
    </source>
</evidence>
<evidence type="ECO:0000259" key="2">
    <source>
        <dbReference type="Pfam" id="PF00561"/>
    </source>
</evidence>